<evidence type="ECO:0000313" key="3">
    <source>
        <dbReference type="Proteomes" id="UP000183192"/>
    </source>
</evidence>
<gene>
    <name evidence="2" type="ORF">AUJ27_00010</name>
</gene>
<dbReference type="CDD" id="cd02440">
    <property type="entry name" value="AdoMet_MTases"/>
    <property type="match status" value="1"/>
</dbReference>
<proteinExistence type="predicted"/>
<dbReference type="InterPro" id="IPR013216">
    <property type="entry name" value="Methyltransf_11"/>
</dbReference>
<dbReference type="Gene3D" id="3.40.50.150">
    <property type="entry name" value="Vaccinia Virus protein VP39"/>
    <property type="match status" value="1"/>
</dbReference>
<reference evidence="2 3" key="1">
    <citation type="journal article" date="2016" name="Environ. Microbiol.">
        <title>Genomic resolution of a cold subsurface aquifer community provides metabolic insights for novel microbes adapted to high CO concentrations.</title>
        <authorList>
            <person name="Probst A.J."/>
            <person name="Castelle C.J."/>
            <person name="Singh A."/>
            <person name="Brown C.T."/>
            <person name="Anantharaman K."/>
            <person name="Sharon I."/>
            <person name="Hug L.A."/>
            <person name="Burstein D."/>
            <person name="Emerson J.B."/>
            <person name="Thomas B.C."/>
            <person name="Banfield J.F."/>
        </authorList>
    </citation>
    <scope>NUCLEOTIDE SEQUENCE [LARGE SCALE GENOMIC DNA]</scope>
    <source>
        <strain evidence="2">CG1_02_37_44</strain>
    </source>
</reference>
<dbReference type="Proteomes" id="UP000183192">
    <property type="component" value="Unassembled WGS sequence"/>
</dbReference>
<protein>
    <recommendedName>
        <fullName evidence="1">Methyltransferase type 11 domain-containing protein</fullName>
    </recommendedName>
</protein>
<dbReference type="Pfam" id="PF08241">
    <property type="entry name" value="Methyltransf_11"/>
    <property type="match status" value="1"/>
</dbReference>
<dbReference type="GO" id="GO:0008757">
    <property type="term" value="F:S-adenosylmethionine-dependent methyltransferase activity"/>
    <property type="evidence" value="ECO:0007669"/>
    <property type="project" value="InterPro"/>
</dbReference>
<sequence length="210" mass="24956">MTNNSLEKNTADSKYSFVKYNYIERWVSFWHQIDEVVKLKPENILEIGPGNKFITGYLSNLGYDIKTLDIDEDNQPDVVGSVLELPFDDNSFDLILCSEVLEHLPFDNFMVALEQMRRVAKKYVVLSLPRWGWLFYVKIKLPFLKYKKFYFKLSGLKKHKIGGRHFWEIGKAGYPLKKIKYLIKEQKFKIIKDYLDPDSPYHHFFILEKI</sequence>
<dbReference type="SUPFAM" id="SSF53335">
    <property type="entry name" value="S-adenosyl-L-methionine-dependent methyltransferases"/>
    <property type="match status" value="1"/>
</dbReference>
<organism evidence="2 3">
    <name type="scientific">Candidatus Falkowbacteria bacterium CG1_02_37_44</name>
    <dbReference type="NCBI Taxonomy" id="1805146"/>
    <lineage>
        <taxon>Bacteria</taxon>
        <taxon>Candidatus Falkowiibacteriota</taxon>
    </lineage>
</organism>
<dbReference type="InterPro" id="IPR029063">
    <property type="entry name" value="SAM-dependent_MTases_sf"/>
</dbReference>
<dbReference type="STRING" id="1805146.AUJ27_00010"/>
<evidence type="ECO:0000313" key="2">
    <source>
        <dbReference type="EMBL" id="OIO08786.1"/>
    </source>
</evidence>
<comment type="caution">
    <text evidence="2">The sequence shown here is derived from an EMBL/GenBank/DDBJ whole genome shotgun (WGS) entry which is preliminary data.</text>
</comment>
<dbReference type="AlphaFoldDB" id="A0A1J4TAJ0"/>
<accession>A0A1J4TAJ0</accession>
<dbReference type="EMBL" id="MNUU01000001">
    <property type="protein sequence ID" value="OIO08786.1"/>
    <property type="molecule type" value="Genomic_DNA"/>
</dbReference>
<feature type="domain" description="Methyltransferase type 11" evidence="1">
    <location>
        <begin position="45"/>
        <end position="122"/>
    </location>
</feature>
<evidence type="ECO:0000259" key="1">
    <source>
        <dbReference type="Pfam" id="PF08241"/>
    </source>
</evidence>
<name>A0A1J4TAJ0_9BACT</name>